<proteinExistence type="predicted"/>
<dbReference type="Pfam" id="PF05521">
    <property type="entry name" value="Phage_HCP"/>
    <property type="match status" value="1"/>
</dbReference>
<dbReference type="AlphaFoldDB" id="A0A562T8V8"/>
<gene>
    <name evidence="1" type="ORF">JM93_01579</name>
</gene>
<dbReference type="OrthoDB" id="7570189at2"/>
<evidence type="ECO:0000313" key="1">
    <source>
        <dbReference type="EMBL" id="TWI89376.1"/>
    </source>
</evidence>
<dbReference type="EMBL" id="VLLF01000003">
    <property type="protein sequence ID" value="TWI89376.1"/>
    <property type="molecule type" value="Genomic_DNA"/>
</dbReference>
<comment type="caution">
    <text evidence="1">The sequence shown here is derived from an EMBL/GenBank/DDBJ whole genome shotgun (WGS) entry which is preliminary data.</text>
</comment>
<sequence length="106" mass="11357">MRAGRLNVPVVLLRPVHSVEADGTASLTYAEAGADFAAVALKSQGEAPVAGHLDGVATHDIRLRYRAGLKGGWKLVSGTRIFRLLSVNDPDGRYRELRCAAEEEAT</sequence>
<name>A0A562T8V8_9HYPH</name>
<protein>
    <submittedName>
        <fullName evidence="1">Head-tail adaptor</fullName>
    </submittedName>
</protein>
<keyword evidence="2" id="KW-1185">Reference proteome</keyword>
<dbReference type="Gene3D" id="2.40.10.270">
    <property type="entry name" value="Bacteriophage SPP1 head-tail adaptor protein"/>
    <property type="match status" value="1"/>
</dbReference>
<accession>A0A562T8V8</accession>
<reference evidence="1 2" key="1">
    <citation type="submission" date="2019-07" db="EMBL/GenBank/DDBJ databases">
        <title>Genomic Encyclopedia of Archaeal and Bacterial Type Strains, Phase II (KMG-II): from individual species to whole genera.</title>
        <authorList>
            <person name="Goeker M."/>
        </authorList>
    </citation>
    <scope>NUCLEOTIDE SEQUENCE [LARGE SCALE GENOMIC DNA]</scope>
    <source>
        <strain evidence="1 2">ATCC BAA-252</strain>
    </source>
</reference>
<dbReference type="Proteomes" id="UP000320593">
    <property type="component" value="Unassembled WGS sequence"/>
</dbReference>
<dbReference type="InterPro" id="IPR038666">
    <property type="entry name" value="SSP1_head-tail_sf"/>
</dbReference>
<organism evidence="1 2">
    <name type="scientific">Roseibium hamelinense</name>
    <dbReference type="NCBI Taxonomy" id="150831"/>
    <lineage>
        <taxon>Bacteria</taxon>
        <taxon>Pseudomonadati</taxon>
        <taxon>Pseudomonadota</taxon>
        <taxon>Alphaproteobacteria</taxon>
        <taxon>Hyphomicrobiales</taxon>
        <taxon>Stappiaceae</taxon>
        <taxon>Roseibium</taxon>
    </lineage>
</organism>
<dbReference type="InterPro" id="IPR008767">
    <property type="entry name" value="Phage_SPP1_head-tail_adaptor"/>
</dbReference>
<evidence type="ECO:0000313" key="2">
    <source>
        <dbReference type="Proteomes" id="UP000320593"/>
    </source>
</evidence>